<dbReference type="PANTHER" id="PTHR15549">
    <property type="entry name" value="PAIRED IMMUNOGLOBULIN-LIKE TYPE 2 RECEPTOR"/>
    <property type="match status" value="1"/>
</dbReference>
<keyword evidence="3 6" id="KW-1133">Transmembrane helix</keyword>
<feature type="compositionally biased region" description="Low complexity" evidence="5">
    <location>
        <begin position="119"/>
        <end position="137"/>
    </location>
</feature>
<feature type="compositionally biased region" description="Low complexity" evidence="5">
    <location>
        <begin position="159"/>
        <end position="174"/>
    </location>
</feature>
<dbReference type="EMBL" id="KN834823">
    <property type="protein sequence ID" value="KIK53882.1"/>
    <property type="molecule type" value="Genomic_DNA"/>
</dbReference>
<evidence type="ECO:0000256" key="7">
    <source>
        <dbReference type="SAM" id="SignalP"/>
    </source>
</evidence>
<dbReference type="HOGENOM" id="CLU_644137_0_0_1"/>
<dbReference type="Proteomes" id="UP000053593">
    <property type="component" value="Unassembled WGS sequence"/>
</dbReference>
<feature type="region of interest" description="Disordered" evidence="5">
    <location>
        <begin position="119"/>
        <end position="190"/>
    </location>
</feature>
<organism evidence="8 9">
    <name type="scientific">Collybiopsis luxurians FD-317 M1</name>
    <dbReference type="NCBI Taxonomy" id="944289"/>
    <lineage>
        <taxon>Eukaryota</taxon>
        <taxon>Fungi</taxon>
        <taxon>Dikarya</taxon>
        <taxon>Basidiomycota</taxon>
        <taxon>Agaricomycotina</taxon>
        <taxon>Agaricomycetes</taxon>
        <taxon>Agaricomycetidae</taxon>
        <taxon>Agaricales</taxon>
        <taxon>Marasmiineae</taxon>
        <taxon>Omphalotaceae</taxon>
        <taxon>Collybiopsis</taxon>
        <taxon>Collybiopsis luxurians</taxon>
    </lineage>
</organism>
<feature type="signal peptide" evidence="7">
    <location>
        <begin position="1"/>
        <end position="21"/>
    </location>
</feature>
<reference evidence="8 9" key="1">
    <citation type="submission" date="2014-04" db="EMBL/GenBank/DDBJ databases">
        <title>Evolutionary Origins and Diversification of the Mycorrhizal Mutualists.</title>
        <authorList>
            <consortium name="DOE Joint Genome Institute"/>
            <consortium name="Mycorrhizal Genomics Consortium"/>
            <person name="Kohler A."/>
            <person name="Kuo A."/>
            <person name="Nagy L.G."/>
            <person name="Floudas D."/>
            <person name="Copeland A."/>
            <person name="Barry K.W."/>
            <person name="Cichocki N."/>
            <person name="Veneault-Fourrey C."/>
            <person name="LaButti K."/>
            <person name="Lindquist E.A."/>
            <person name="Lipzen A."/>
            <person name="Lundell T."/>
            <person name="Morin E."/>
            <person name="Murat C."/>
            <person name="Riley R."/>
            <person name="Ohm R."/>
            <person name="Sun H."/>
            <person name="Tunlid A."/>
            <person name="Henrissat B."/>
            <person name="Grigoriev I.V."/>
            <person name="Hibbett D.S."/>
            <person name="Martin F."/>
        </authorList>
    </citation>
    <scope>NUCLEOTIDE SEQUENCE [LARGE SCALE GENOMIC DNA]</scope>
    <source>
        <strain evidence="8 9">FD-317 M1</strain>
    </source>
</reference>
<evidence type="ECO:0000313" key="8">
    <source>
        <dbReference type="EMBL" id="KIK53882.1"/>
    </source>
</evidence>
<evidence type="ECO:0000256" key="4">
    <source>
        <dbReference type="ARBA" id="ARBA00023136"/>
    </source>
</evidence>
<dbReference type="OrthoDB" id="3070875at2759"/>
<feature type="chain" id="PRO_5002220097" description="Mid2 domain-containing protein" evidence="7">
    <location>
        <begin position="22"/>
        <end position="403"/>
    </location>
</feature>
<keyword evidence="9" id="KW-1185">Reference proteome</keyword>
<dbReference type="PANTHER" id="PTHR15549:SF30">
    <property type="entry name" value="MID2 DOMAIN-CONTAINING PROTEIN"/>
    <property type="match status" value="1"/>
</dbReference>
<gene>
    <name evidence="8" type="ORF">GYMLUDRAFT_49178</name>
</gene>
<evidence type="ECO:0000313" key="9">
    <source>
        <dbReference type="Proteomes" id="UP000053593"/>
    </source>
</evidence>
<evidence type="ECO:0008006" key="10">
    <source>
        <dbReference type="Google" id="ProtNLM"/>
    </source>
</evidence>
<dbReference type="GO" id="GO:0071944">
    <property type="term" value="C:cell periphery"/>
    <property type="evidence" value="ECO:0007669"/>
    <property type="project" value="UniProtKB-ARBA"/>
</dbReference>
<proteinExistence type="predicted"/>
<protein>
    <recommendedName>
        <fullName evidence="10">Mid2 domain-containing protein</fullName>
    </recommendedName>
</protein>
<evidence type="ECO:0000256" key="5">
    <source>
        <dbReference type="SAM" id="MobiDB-lite"/>
    </source>
</evidence>
<dbReference type="AlphaFoldDB" id="A0A0D0C7I9"/>
<dbReference type="GO" id="GO:0016020">
    <property type="term" value="C:membrane"/>
    <property type="evidence" value="ECO:0007669"/>
    <property type="project" value="UniProtKB-SubCell"/>
</dbReference>
<feature type="region of interest" description="Disordered" evidence="5">
    <location>
        <begin position="261"/>
        <end position="338"/>
    </location>
</feature>
<keyword evidence="4 6" id="KW-0472">Membrane</keyword>
<name>A0A0D0C7I9_9AGAR</name>
<feature type="compositionally biased region" description="Polar residues" evidence="5">
    <location>
        <begin position="175"/>
        <end position="190"/>
    </location>
</feature>
<comment type="subcellular location">
    <subcellularLocation>
        <location evidence="1">Membrane</location>
        <topology evidence="1">Single-pass membrane protein</topology>
    </subcellularLocation>
</comment>
<dbReference type="InterPro" id="IPR051694">
    <property type="entry name" value="Immunoregulatory_rcpt-like"/>
</dbReference>
<feature type="transmembrane region" description="Helical" evidence="6">
    <location>
        <begin position="196"/>
        <end position="220"/>
    </location>
</feature>
<keyword evidence="7" id="KW-0732">Signal</keyword>
<evidence type="ECO:0000256" key="3">
    <source>
        <dbReference type="ARBA" id="ARBA00022989"/>
    </source>
</evidence>
<evidence type="ECO:0000256" key="2">
    <source>
        <dbReference type="ARBA" id="ARBA00022692"/>
    </source>
</evidence>
<accession>A0A0D0C7I9</accession>
<evidence type="ECO:0000256" key="1">
    <source>
        <dbReference type="ARBA" id="ARBA00004167"/>
    </source>
</evidence>
<evidence type="ECO:0000256" key="6">
    <source>
        <dbReference type="SAM" id="Phobius"/>
    </source>
</evidence>
<feature type="compositionally biased region" description="Polar residues" evidence="5">
    <location>
        <begin position="138"/>
        <end position="158"/>
    </location>
</feature>
<sequence length="403" mass="42413">MARVLPLLSWVLAVQLVNTIASSGNVTFDALPGTITPGQAATLTVEGSVPTSFAVLFSDGNVTIAATTVVPTPNETDFLLMIPSTLTGSQVQLLISTGEAAAFPIQTLSLHTLTSFSASTQSSSSSVGSVSTDSSITETSGTNDPSSSIISAATTPNQTAASLSSSTSATFTSSNGPTTSHAPSKTGSIKQSNTHLGAIVGGALGGAVAVMLILIALCIWGKYRRKRQLGNRERHATFHGDMMVKSQVGSFAAFNPFSVPPVEPASRHTRSVASSRNSSVDGTNEMTPALESYARSVSSSNSERQGDGESSLHRDSRGSETYENTRPGFGRLSPRTDRQMDIEQKIYDLKAQLIALSDGSQGSESTDSQDSQIVDIRAKIKRLENLELSDWAMELTNEVPKDF</sequence>
<keyword evidence="2 6" id="KW-0812">Transmembrane</keyword>
<feature type="compositionally biased region" description="Polar residues" evidence="5">
    <location>
        <begin position="271"/>
        <end position="286"/>
    </location>
</feature>
<feature type="compositionally biased region" description="Basic and acidic residues" evidence="5">
    <location>
        <begin position="304"/>
        <end position="320"/>
    </location>
</feature>